<evidence type="ECO:0000256" key="4">
    <source>
        <dbReference type="ARBA" id="ARBA00022692"/>
    </source>
</evidence>
<dbReference type="InterPro" id="IPR037066">
    <property type="entry name" value="Plug_dom_sf"/>
</dbReference>
<dbReference type="InterPro" id="IPR036942">
    <property type="entry name" value="Beta-barrel_TonB_sf"/>
</dbReference>
<dbReference type="Gene3D" id="2.170.130.10">
    <property type="entry name" value="TonB-dependent receptor, plug domain"/>
    <property type="match status" value="1"/>
</dbReference>
<protein>
    <submittedName>
        <fullName evidence="10">TonB-dependent receptor</fullName>
    </submittedName>
</protein>
<dbReference type="InterPro" id="IPR023996">
    <property type="entry name" value="TonB-dep_OMP_SusC/RagA"/>
</dbReference>
<evidence type="ECO:0000313" key="11">
    <source>
        <dbReference type="Proteomes" id="UP000283850"/>
    </source>
</evidence>
<comment type="similarity">
    <text evidence="7">Belongs to the TonB-dependent receptor family.</text>
</comment>
<keyword evidence="8" id="KW-0732">Signal</keyword>
<dbReference type="InterPro" id="IPR039426">
    <property type="entry name" value="TonB-dep_rcpt-like"/>
</dbReference>
<keyword evidence="10" id="KW-0675">Receptor</keyword>
<evidence type="ECO:0000256" key="8">
    <source>
        <dbReference type="SAM" id="SignalP"/>
    </source>
</evidence>
<dbReference type="Pfam" id="PF07715">
    <property type="entry name" value="Plug"/>
    <property type="match status" value="1"/>
</dbReference>
<dbReference type="GO" id="GO:0009279">
    <property type="term" value="C:cell outer membrane"/>
    <property type="evidence" value="ECO:0007669"/>
    <property type="project" value="UniProtKB-SubCell"/>
</dbReference>
<evidence type="ECO:0000259" key="9">
    <source>
        <dbReference type="Pfam" id="PF07715"/>
    </source>
</evidence>
<comment type="subcellular location">
    <subcellularLocation>
        <location evidence="1 7">Cell outer membrane</location>
        <topology evidence="1 7">Multi-pass membrane protein</topology>
    </subcellularLocation>
</comment>
<dbReference type="EMBL" id="QRZF01000004">
    <property type="protein sequence ID" value="RGV55316.1"/>
    <property type="molecule type" value="Genomic_DNA"/>
</dbReference>
<evidence type="ECO:0000256" key="5">
    <source>
        <dbReference type="ARBA" id="ARBA00023136"/>
    </source>
</evidence>
<evidence type="ECO:0000256" key="2">
    <source>
        <dbReference type="ARBA" id="ARBA00022448"/>
    </source>
</evidence>
<evidence type="ECO:0000256" key="6">
    <source>
        <dbReference type="ARBA" id="ARBA00023237"/>
    </source>
</evidence>
<organism evidence="10 11">
    <name type="scientific">Bacteroides intestinalis</name>
    <dbReference type="NCBI Taxonomy" id="329854"/>
    <lineage>
        <taxon>Bacteria</taxon>
        <taxon>Pseudomonadati</taxon>
        <taxon>Bacteroidota</taxon>
        <taxon>Bacteroidia</taxon>
        <taxon>Bacteroidales</taxon>
        <taxon>Bacteroidaceae</taxon>
        <taxon>Bacteroides</taxon>
    </lineage>
</organism>
<keyword evidence="4 7" id="KW-0812">Transmembrane</keyword>
<dbReference type="NCBIfam" id="TIGR04056">
    <property type="entry name" value="OMP_RagA_SusC"/>
    <property type="match status" value="1"/>
</dbReference>
<feature type="signal peptide" evidence="8">
    <location>
        <begin position="1"/>
        <end position="30"/>
    </location>
</feature>
<dbReference type="InterPro" id="IPR008969">
    <property type="entry name" value="CarboxyPept-like_regulatory"/>
</dbReference>
<sequence length="1054" mass="116801">MILFNFNAMGKLCRLHLLLLALLLPGVSFAQNLFKVQGCVTDEQNEPLIGATVQTIDKSKGTITDSSGNYVLSGVPKGSTLVFSYVGYKSKEAKATSTSLNVVLESDDEMLDEVVVIGYGQQRKVTLTGSVSNVGGKELLKSPAASLGNTLSGKLPGLQSVQYTGVPGADDPVIRIRGVGSFNSAEPLVLVDGVEREFSQIDPNEVQDISILKDASATAVFGVRGANGVILVTTRRGEIGKPTITLTASVGLQQISKFLEPANSYEYATAYNHAQEVEGVAEDGWKFSKEAIQHWKDMDMPTVYPSTNWFKYLMDDHAWQEQYNINVSGGTERARYFVSVGMLNQDGLFKTFDQGDDANFKYRRYNFRANLDVDFSKLSTLSIGIGGRIGRRNSIGNGEYNGQSGVFGVEGLLNNGTPMSGYGLDSEGRRIISDPNLVGAVGSDGLGLIYEQGYTTQRQSVVNLDLQYKLKLDFITKGLDFRIKGSYNSDYTQQKARTTGGGISYKATIAKGEYEEDGSPKIVYVRQGDSWPLGYEESKWGGRNWYAEASLNYTRKFGDHNFGALVLYNESKNYYPGGVYNSIPRGYVGMVGRITYDYQTKYMVDLNMGYNGSENFAKGKRFGFFPSASLGWIISSEKFWEPIRNVVSYFKLRGSIGKVGNDQGVGRFLYLPGTWQFYTNDNGKGGAWWTNDRTGNFGTNNGVFMPGARESSNGNPDVTWETATKQNYGADVHFFGSRLSLGVDFFWEDRKNILISNETTIAGISALKPNSINFGRVKNHGYEITLRWADQIGKVNYSIAPTFAFARNKVVEMAEVKKEFPHMYHTGHPVGQPFGYDFFEFYVPGETEQRYKEVYGVDMPDQQITLRPGDSVFVDLTGDGKVDANDVHAIGYSDIPEYTGSINATLNWKGLDFSMTWVGATHVNRQLSSFYTPAFGTGNQSMLNKWVYDNSWTENNSGASLPRISLEKSAREHNGSLSDPWMVDASYIRLKNLEIGYSFRIPGVPINNIRVYANGYNLLTFTSFKANDPEAQAGYGSTRYPMTRVYNFGINLNF</sequence>
<dbReference type="Gene3D" id="2.40.170.20">
    <property type="entry name" value="TonB-dependent receptor, beta-barrel domain"/>
    <property type="match status" value="1"/>
</dbReference>
<dbReference type="SUPFAM" id="SSF49464">
    <property type="entry name" value="Carboxypeptidase regulatory domain-like"/>
    <property type="match status" value="1"/>
</dbReference>
<proteinExistence type="inferred from homology"/>
<keyword evidence="2 7" id="KW-0813">Transport</keyword>
<gene>
    <name evidence="10" type="ORF">DWW10_07120</name>
</gene>
<feature type="domain" description="TonB-dependent receptor plug" evidence="9">
    <location>
        <begin position="125"/>
        <end position="229"/>
    </location>
</feature>
<keyword evidence="3 7" id="KW-1134">Transmembrane beta strand</keyword>
<dbReference type="Pfam" id="PF13715">
    <property type="entry name" value="CarbopepD_reg_2"/>
    <property type="match status" value="1"/>
</dbReference>
<dbReference type="FunFam" id="2.170.130.10:FF:000003">
    <property type="entry name" value="SusC/RagA family TonB-linked outer membrane protein"/>
    <property type="match status" value="1"/>
</dbReference>
<feature type="chain" id="PRO_5019464669" evidence="8">
    <location>
        <begin position="31"/>
        <end position="1054"/>
    </location>
</feature>
<dbReference type="InterPro" id="IPR012910">
    <property type="entry name" value="Plug_dom"/>
</dbReference>
<dbReference type="Gene3D" id="2.60.40.1120">
    <property type="entry name" value="Carboxypeptidase-like, regulatory domain"/>
    <property type="match status" value="1"/>
</dbReference>
<keyword evidence="5 7" id="KW-0472">Membrane</keyword>
<dbReference type="AlphaFoldDB" id="A0A412YD91"/>
<dbReference type="SUPFAM" id="SSF56935">
    <property type="entry name" value="Porins"/>
    <property type="match status" value="1"/>
</dbReference>
<reference evidence="10 11" key="1">
    <citation type="submission" date="2018-08" db="EMBL/GenBank/DDBJ databases">
        <title>A genome reference for cultivated species of the human gut microbiota.</title>
        <authorList>
            <person name="Zou Y."/>
            <person name="Xue W."/>
            <person name="Luo G."/>
        </authorList>
    </citation>
    <scope>NUCLEOTIDE SEQUENCE [LARGE SCALE GENOMIC DNA]</scope>
    <source>
        <strain evidence="10 11">AF14-32</strain>
    </source>
</reference>
<evidence type="ECO:0000256" key="3">
    <source>
        <dbReference type="ARBA" id="ARBA00022452"/>
    </source>
</evidence>
<name>A0A412YD91_9BACE</name>
<dbReference type="Proteomes" id="UP000283850">
    <property type="component" value="Unassembled WGS sequence"/>
</dbReference>
<dbReference type="PROSITE" id="PS52016">
    <property type="entry name" value="TONB_DEPENDENT_REC_3"/>
    <property type="match status" value="1"/>
</dbReference>
<comment type="caution">
    <text evidence="10">The sequence shown here is derived from an EMBL/GenBank/DDBJ whole genome shotgun (WGS) entry which is preliminary data.</text>
</comment>
<dbReference type="NCBIfam" id="TIGR04057">
    <property type="entry name" value="SusC_RagA_signa"/>
    <property type="match status" value="1"/>
</dbReference>
<evidence type="ECO:0000256" key="1">
    <source>
        <dbReference type="ARBA" id="ARBA00004571"/>
    </source>
</evidence>
<evidence type="ECO:0000256" key="7">
    <source>
        <dbReference type="PROSITE-ProRule" id="PRU01360"/>
    </source>
</evidence>
<accession>A0A412YD91</accession>
<keyword evidence="6 7" id="KW-0998">Cell outer membrane</keyword>
<evidence type="ECO:0000313" key="10">
    <source>
        <dbReference type="EMBL" id="RGV55316.1"/>
    </source>
</evidence>
<dbReference type="InterPro" id="IPR023997">
    <property type="entry name" value="TonB-dep_OMP_SusC/RagA_CS"/>
</dbReference>